<sequence length="76" mass="8821">MYLCMPLVVNSYLMLFHKYLSLRAGMRLMLPSGDDLTLRLNRNQEQPQGFNILAFLTTRLIFTGNLHAYGTYINHV</sequence>
<organism evidence="1 2">
    <name type="scientific">Klebsiella phage vB_KpP_FBKp16</name>
    <dbReference type="NCBI Taxonomy" id="2801836"/>
    <lineage>
        <taxon>Viruses</taxon>
        <taxon>Duplodnaviria</taxon>
        <taxon>Heunggongvirae</taxon>
        <taxon>Uroviricota</taxon>
        <taxon>Caudoviricetes</taxon>
        <taxon>Autographivirales</taxon>
        <taxon>Autosignataviridae</taxon>
        <taxon>Molineuxvirinae</taxon>
        <taxon>Gansuvirus</taxon>
        <taxon>Gansuvirus FBKp16</taxon>
    </lineage>
</organism>
<proteinExistence type="predicted"/>
<dbReference type="Proteomes" id="UP000596240">
    <property type="component" value="Segment"/>
</dbReference>
<accession>A0A7U0GAQ2</accession>
<reference evidence="1 2" key="1">
    <citation type="submission" date="2020-12" db="EMBL/GenBank/DDBJ databases">
        <title>Genomic characterization of four novel bacteriophages infecting Klebsiella pneumoniae.</title>
        <authorList>
            <person name="Estrada Bonilla B."/>
            <person name="Costa A.R."/>
            <person name="van Rossum T."/>
            <person name="Hagedoorn S."/>
            <person name="Wallinga H."/>
            <person name="Xiao M."/>
            <person name="Song W."/>
            <person name="Haas P.-J."/>
            <person name="Nobrega F.L."/>
            <person name="Brouns S.J.J."/>
        </authorList>
    </citation>
    <scope>NUCLEOTIDE SEQUENCE [LARGE SCALE GENOMIC DNA]</scope>
</reference>
<name>A0A7U0GAQ2_9CAUD</name>
<evidence type="ECO:0000313" key="1">
    <source>
        <dbReference type="EMBL" id="QQV91726.1"/>
    </source>
</evidence>
<keyword evidence="2" id="KW-1185">Reference proteome</keyword>
<gene>
    <name evidence="1" type="ORF">vBKpPFBKp16_008</name>
</gene>
<evidence type="ECO:0000313" key="2">
    <source>
        <dbReference type="Proteomes" id="UP000596240"/>
    </source>
</evidence>
<protein>
    <submittedName>
        <fullName evidence="1">Uncharacterized protein</fullName>
    </submittedName>
</protein>
<dbReference type="EMBL" id="MW394389">
    <property type="protein sequence ID" value="QQV91726.1"/>
    <property type="molecule type" value="Genomic_DNA"/>
</dbReference>